<accession>A0A6C0AFM0</accession>
<protein>
    <submittedName>
        <fullName evidence="1">Uncharacterized protein</fullName>
    </submittedName>
</protein>
<reference evidence="1" key="1">
    <citation type="journal article" date="2020" name="Nature">
        <title>Giant virus diversity and host interactions through global metagenomics.</title>
        <authorList>
            <person name="Schulz F."/>
            <person name="Roux S."/>
            <person name="Paez-Espino D."/>
            <person name="Jungbluth S."/>
            <person name="Walsh D.A."/>
            <person name="Denef V.J."/>
            <person name="McMahon K.D."/>
            <person name="Konstantinidis K.T."/>
            <person name="Eloe-Fadrosh E.A."/>
            <person name="Kyrpides N.C."/>
            <person name="Woyke T."/>
        </authorList>
    </citation>
    <scope>NUCLEOTIDE SEQUENCE</scope>
    <source>
        <strain evidence="1">GVMAG-S-1021933-23</strain>
    </source>
</reference>
<name>A0A6C0AFM0_9ZZZZ</name>
<proteinExistence type="predicted"/>
<dbReference type="EMBL" id="MN740594">
    <property type="protein sequence ID" value="QHS78131.1"/>
    <property type="molecule type" value="Genomic_DNA"/>
</dbReference>
<organism evidence="1">
    <name type="scientific">viral metagenome</name>
    <dbReference type="NCBI Taxonomy" id="1070528"/>
    <lineage>
        <taxon>unclassified sequences</taxon>
        <taxon>metagenomes</taxon>
        <taxon>organismal metagenomes</taxon>
    </lineage>
</organism>
<dbReference type="AlphaFoldDB" id="A0A6C0AFM0"/>
<evidence type="ECO:0000313" key="1">
    <source>
        <dbReference type="EMBL" id="QHS78131.1"/>
    </source>
</evidence>
<sequence>MTLEYTELNITDCNNDYFGSESGLYYSIKFYKTECTACCKNIKDNLMKYGSYFRSYHCYYYDNLEFSSGNGCVPLKNVPRNSHFEIETICPKCKIQDDFIHLNLFYEKKKDRVRIMVPNYQTRKSELMYCKKEDYEMTIRSLQKAYNSDFSYVDVIYTD</sequence>